<keyword evidence="3" id="KW-1003">Cell membrane</keyword>
<dbReference type="GO" id="GO:0051119">
    <property type="term" value="F:sugar transmembrane transporter activity"/>
    <property type="evidence" value="ECO:0007669"/>
    <property type="project" value="InterPro"/>
</dbReference>
<feature type="region of interest" description="Disordered" evidence="10">
    <location>
        <begin position="1"/>
        <end position="26"/>
    </location>
</feature>
<proteinExistence type="inferred from homology"/>
<feature type="transmembrane region" description="Helical" evidence="11">
    <location>
        <begin position="92"/>
        <end position="114"/>
    </location>
</feature>
<organism evidence="13">
    <name type="scientific">Dendroctonus ponderosae</name>
    <name type="common">Mountain pine beetle</name>
    <dbReference type="NCBI Taxonomy" id="77166"/>
    <lineage>
        <taxon>Eukaryota</taxon>
        <taxon>Metazoa</taxon>
        <taxon>Ecdysozoa</taxon>
        <taxon>Arthropoda</taxon>
        <taxon>Hexapoda</taxon>
        <taxon>Insecta</taxon>
        <taxon>Pterygota</taxon>
        <taxon>Neoptera</taxon>
        <taxon>Endopterygota</taxon>
        <taxon>Coleoptera</taxon>
        <taxon>Polyphaga</taxon>
        <taxon>Cucujiformia</taxon>
        <taxon>Curculionidae</taxon>
        <taxon>Scolytinae</taxon>
        <taxon>Dendroctonus</taxon>
    </lineage>
</organism>
<dbReference type="HOGENOM" id="CLU_001265_30_5_1"/>
<dbReference type="GO" id="GO:0005886">
    <property type="term" value="C:plasma membrane"/>
    <property type="evidence" value="ECO:0007669"/>
    <property type="project" value="UniProtKB-SubCell"/>
</dbReference>
<dbReference type="EMBL" id="KB632432">
    <property type="protein sequence ID" value="ERL95525.1"/>
    <property type="molecule type" value="Genomic_DNA"/>
</dbReference>
<comment type="subcellular location">
    <subcellularLocation>
        <location evidence="1">Cell membrane</location>
        <topology evidence="1">Multi-pass membrane protein</topology>
    </subcellularLocation>
</comment>
<feature type="transmembrane region" description="Helical" evidence="11">
    <location>
        <begin position="178"/>
        <end position="203"/>
    </location>
</feature>
<dbReference type="Gene3D" id="1.20.1250.20">
    <property type="entry name" value="MFS general substrate transporter like domains"/>
    <property type="match status" value="1"/>
</dbReference>
<dbReference type="InterPro" id="IPR036259">
    <property type="entry name" value="MFS_trans_sf"/>
</dbReference>
<evidence type="ECO:0000256" key="11">
    <source>
        <dbReference type="SAM" id="Phobius"/>
    </source>
</evidence>
<evidence type="ECO:0000256" key="1">
    <source>
        <dbReference type="ARBA" id="ARBA00004651"/>
    </source>
</evidence>
<protein>
    <recommendedName>
        <fullName evidence="12">Major facilitator superfamily (MFS) profile domain-containing protein</fullName>
    </recommendedName>
</protein>
<feature type="transmembrane region" description="Helical" evidence="11">
    <location>
        <begin position="342"/>
        <end position="362"/>
    </location>
</feature>
<comment type="similarity">
    <text evidence="9">Belongs to the major facilitator superfamily. Sugar transporter (TC 2.A.1.1) family.</text>
</comment>
<dbReference type="OMA" id="CWIRQLE"/>
<reference evidence="13 15" key="1">
    <citation type="journal article" date="2013" name="Genome Biol.">
        <title>Draft genome of the mountain pine beetle, Dendroctonus ponderosae Hopkins, a major forest pest.</title>
        <authorList>
            <person name="Keeling C.I."/>
            <person name="Yuen M.M."/>
            <person name="Liao N.Y."/>
            <person name="Docking T.R."/>
            <person name="Chan S.K."/>
            <person name="Taylor G.A."/>
            <person name="Palmquist D.L."/>
            <person name="Jackman S.D."/>
            <person name="Nguyen A."/>
            <person name="Li M."/>
            <person name="Henderson H."/>
            <person name="Janes J.K."/>
            <person name="Zhao Y."/>
            <person name="Pandoh P."/>
            <person name="Moore R."/>
            <person name="Sperling F.A."/>
            <person name="Huber D.P."/>
            <person name="Birol I."/>
            <person name="Jones S.J."/>
            <person name="Bohlmann J."/>
        </authorList>
    </citation>
    <scope>NUCLEOTIDE SEQUENCE</scope>
</reference>
<feature type="transmembrane region" description="Helical" evidence="11">
    <location>
        <begin position="480"/>
        <end position="498"/>
    </location>
</feature>
<dbReference type="InterPro" id="IPR050549">
    <property type="entry name" value="MFS_Trehalose_Transporter"/>
</dbReference>
<dbReference type="CDD" id="cd17358">
    <property type="entry name" value="MFS_GLUT6_8_Class3_like"/>
    <property type="match status" value="1"/>
</dbReference>
<dbReference type="InterPro" id="IPR005829">
    <property type="entry name" value="Sugar_transporter_CS"/>
</dbReference>
<keyword evidence="2 9" id="KW-0813">Transport</keyword>
<feature type="transmembrane region" description="Helical" evidence="11">
    <location>
        <begin position="121"/>
        <end position="138"/>
    </location>
</feature>
<dbReference type="PRINTS" id="PR00171">
    <property type="entry name" value="SUGRTRNSPORT"/>
</dbReference>
<evidence type="ECO:0000256" key="6">
    <source>
        <dbReference type="ARBA" id="ARBA00022989"/>
    </source>
</evidence>
<dbReference type="OrthoDB" id="6612291at2759"/>
<evidence type="ECO:0000256" key="4">
    <source>
        <dbReference type="ARBA" id="ARBA00022597"/>
    </source>
</evidence>
<dbReference type="EMBL" id="KB741077">
    <property type="protein sequence ID" value="ENN74339.1"/>
    <property type="molecule type" value="Genomic_DNA"/>
</dbReference>
<evidence type="ECO:0000256" key="7">
    <source>
        <dbReference type="ARBA" id="ARBA00023136"/>
    </source>
</evidence>
<evidence type="ECO:0000256" key="3">
    <source>
        <dbReference type="ARBA" id="ARBA00022475"/>
    </source>
</evidence>
<evidence type="ECO:0000259" key="12">
    <source>
        <dbReference type="PROSITE" id="PS50850"/>
    </source>
</evidence>
<feature type="transmembrane region" description="Helical" evidence="11">
    <location>
        <begin position="374"/>
        <end position="395"/>
    </location>
</feature>
<keyword evidence="7 11" id="KW-0472">Membrane</keyword>
<dbReference type="PROSITE" id="PS00216">
    <property type="entry name" value="SUGAR_TRANSPORT_1"/>
    <property type="match status" value="1"/>
</dbReference>
<keyword evidence="4" id="KW-0762">Sugar transport</keyword>
<gene>
    <name evidence="14" type="ORF">D910_12787</name>
    <name evidence="13" type="ORF">YQE_09309</name>
</gene>
<evidence type="ECO:0000313" key="13">
    <source>
        <dbReference type="EMBL" id="ENN74339.1"/>
    </source>
</evidence>
<dbReference type="AlphaFoldDB" id="N6T2I0"/>
<feature type="non-terminal residue" evidence="13">
    <location>
        <position position="1"/>
    </location>
</feature>
<dbReference type="Proteomes" id="UP000030742">
    <property type="component" value="Unassembled WGS sequence"/>
</dbReference>
<feature type="domain" description="Major facilitator superfamily (MFS) profile" evidence="12">
    <location>
        <begin position="46"/>
        <end position="502"/>
    </location>
</feature>
<evidence type="ECO:0000313" key="14">
    <source>
        <dbReference type="EMBL" id="ERL95525.1"/>
    </source>
</evidence>
<dbReference type="NCBIfam" id="TIGR00879">
    <property type="entry name" value="SP"/>
    <property type="match status" value="1"/>
</dbReference>
<evidence type="ECO:0000313" key="15">
    <source>
        <dbReference type="Proteomes" id="UP000030742"/>
    </source>
</evidence>
<evidence type="ECO:0000256" key="8">
    <source>
        <dbReference type="ARBA" id="ARBA00023180"/>
    </source>
</evidence>
<dbReference type="Pfam" id="PF00083">
    <property type="entry name" value="Sugar_tr"/>
    <property type="match status" value="1"/>
</dbReference>
<evidence type="ECO:0000256" key="10">
    <source>
        <dbReference type="SAM" id="MobiDB-lite"/>
    </source>
</evidence>
<evidence type="ECO:0000256" key="2">
    <source>
        <dbReference type="ARBA" id="ARBA00022448"/>
    </source>
</evidence>
<evidence type="ECO:0000256" key="5">
    <source>
        <dbReference type="ARBA" id="ARBA00022692"/>
    </source>
</evidence>
<feature type="transmembrane region" description="Helical" evidence="11">
    <location>
        <begin position="144"/>
        <end position="166"/>
    </location>
</feature>
<dbReference type="InterPro" id="IPR020846">
    <property type="entry name" value="MFS_dom"/>
</dbReference>
<feature type="transmembrane region" description="Helical" evidence="11">
    <location>
        <begin position="410"/>
        <end position="435"/>
    </location>
</feature>
<sequence>MSQDRDSLLDNIDVNPSTSSDYFDRIEGLPTETPGSSSLTPPAKLPQIWAAFAATLSALSAGIVLGWTSPIAAYLTNGKYNDIAIDSHQMGWIGSFAALGAMSMCIPTGFVCDLIGRRKTLLLLIIPFTGGWALIIFAKNILALYFGRLITGMAAGGCCVAAPLYIGEIAHQSIRGALGTLFQLMIITGIFISYLFGVFLTPYKVSETFQIYTKMVRFFCLPKYRFTEFCACVPLIFHILFMYQPETPSYLIKKGSYEEAKKSLIKLRGANYDVDSEFTRIEGGGLKENTQSATSLKDILTQRPVVKAVIICFALMFFQQFSGINVIIMYSSIIFQSTGIEFNSNVATIIVGAVQVWATLFASLIIEKVGRKKLLIVSLSTVAVNSVILGIYFSVKTRLHVNGVILSDIAFIPIAAVCLFVLGFSLGLGPIPWMIASEILPTEIRSMVGSAAGTFNWCLAFVLTKSYLTLYQILGDDSMFYSFSILSIIGAIFIIMMLPETKGKSVAEIQDELSH</sequence>
<name>N6T2I0_DENPD</name>
<feature type="transmembrane region" description="Helical" evidence="11">
    <location>
        <begin position="447"/>
        <end position="468"/>
    </location>
</feature>
<evidence type="ECO:0000256" key="9">
    <source>
        <dbReference type="RuleBase" id="RU003346"/>
    </source>
</evidence>
<feature type="transmembrane region" description="Helical" evidence="11">
    <location>
        <begin position="48"/>
        <end position="72"/>
    </location>
</feature>
<dbReference type="PROSITE" id="PS50850">
    <property type="entry name" value="MFS"/>
    <property type="match status" value="1"/>
</dbReference>
<dbReference type="PROSITE" id="PS00217">
    <property type="entry name" value="SUGAR_TRANSPORT_2"/>
    <property type="match status" value="1"/>
</dbReference>
<keyword evidence="8" id="KW-0325">Glycoprotein</keyword>
<dbReference type="InterPro" id="IPR044775">
    <property type="entry name" value="MFS_ERD6/Tret1-like"/>
</dbReference>
<accession>N6T2I0</accession>
<dbReference type="PANTHER" id="PTHR48021:SF1">
    <property type="entry name" value="GH07001P-RELATED"/>
    <property type="match status" value="1"/>
</dbReference>
<dbReference type="SUPFAM" id="SSF103473">
    <property type="entry name" value="MFS general substrate transporter"/>
    <property type="match status" value="1"/>
</dbReference>
<dbReference type="PANTHER" id="PTHR48021">
    <property type="match status" value="1"/>
</dbReference>
<feature type="transmembrane region" description="Helical" evidence="11">
    <location>
        <begin position="305"/>
        <end position="330"/>
    </location>
</feature>
<keyword evidence="6 11" id="KW-1133">Transmembrane helix</keyword>
<dbReference type="InterPro" id="IPR003663">
    <property type="entry name" value="Sugar/inositol_transpt"/>
</dbReference>
<keyword evidence="5 11" id="KW-0812">Transmembrane</keyword>
<dbReference type="FunFam" id="1.20.1250.20:FF:000218">
    <property type="entry name" value="facilitated trehalose transporter Tret1"/>
    <property type="match status" value="1"/>
</dbReference>
<dbReference type="InterPro" id="IPR005828">
    <property type="entry name" value="MFS_sugar_transport-like"/>
</dbReference>